<dbReference type="GO" id="GO:0016763">
    <property type="term" value="F:pentosyltransferase activity"/>
    <property type="evidence" value="ECO:0007669"/>
    <property type="project" value="TreeGrafter"/>
</dbReference>
<evidence type="ECO:0000256" key="4">
    <source>
        <dbReference type="ARBA" id="ARBA00022679"/>
    </source>
</evidence>
<dbReference type="GO" id="GO:0009103">
    <property type="term" value="P:lipopolysaccharide biosynthetic process"/>
    <property type="evidence" value="ECO:0007669"/>
    <property type="project" value="UniProtKB-ARBA"/>
</dbReference>
<keyword evidence="10" id="KW-1185">Reference proteome</keyword>
<dbReference type="OrthoDB" id="3212150at2"/>
<proteinExistence type="predicted"/>
<feature type="transmembrane region" description="Helical" evidence="8">
    <location>
        <begin position="401"/>
        <end position="421"/>
    </location>
</feature>
<keyword evidence="3" id="KW-0328">Glycosyltransferase</keyword>
<feature type="transmembrane region" description="Helical" evidence="8">
    <location>
        <begin position="203"/>
        <end position="223"/>
    </location>
</feature>
<feature type="transmembrane region" description="Helical" evidence="8">
    <location>
        <begin position="138"/>
        <end position="157"/>
    </location>
</feature>
<evidence type="ECO:0000313" key="10">
    <source>
        <dbReference type="Proteomes" id="UP000265768"/>
    </source>
</evidence>
<feature type="transmembrane region" description="Helical" evidence="8">
    <location>
        <begin position="428"/>
        <end position="446"/>
    </location>
</feature>
<evidence type="ECO:0000256" key="7">
    <source>
        <dbReference type="ARBA" id="ARBA00023136"/>
    </source>
</evidence>
<dbReference type="EMBL" id="QZEY01000006">
    <property type="protein sequence ID" value="RJL31751.1"/>
    <property type="molecule type" value="Genomic_DNA"/>
</dbReference>
<feature type="transmembrane region" description="Helical" evidence="8">
    <location>
        <begin position="169"/>
        <end position="196"/>
    </location>
</feature>
<evidence type="ECO:0008006" key="11">
    <source>
        <dbReference type="Google" id="ProtNLM"/>
    </source>
</evidence>
<keyword evidence="6 8" id="KW-1133">Transmembrane helix</keyword>
<dbReference type="PANTHER" id="PTHR33908">
    <property type="entry name" value="MANNOSYLTRANSFERASE YKCB-RELATED"/>
    <property type="match status" value="1"/>
</dbReference>
<keyword evidence="7 8" id="KW-0472">Membrane</keyword>
<comment type="caution">
    <text evidence="9">The sequence shown here is derived from an EMBL/GenBank/DDBJ whole genome shotgun (WGS) entry which is preliminary data.</text>
</comment>
<sequence length="491" mass="52365">MRGWLLAAWGLARRAAGGARRHPAMAGVLGFGVAVRVVASLGFWPAVWFDDAFEYVGVALRPEPYLVRPSGYSLLLWALGPLPGFAAVILLQHLTGPALGVAVYALLRRRFGASQGKAALFAAPVVLDAYQIFFEHTVLSDTVFTLTATLAVIVVLWEPRLSARRALVAGGLVAAAALTRSIGLALGPLVILALVLRRDSFRAGAALVVAAVVPLAAYAGWFASVHGRAGLTGGNGVWLWARVAPFADCRVISPPADEAVLCPGPGRRTSSPHYMWGPDSPLTRVPGHPVAYPADRMAPEIDRRARGLALHAIAAQPGDYALTVFHDLRRTFAWQVWNPEPRRPHVYNKYSWPPVEGPLPGTVRLRGGLPAREEAAVYGDGPANTRLTPPFTEVMQVYERFVFLPGTVLGVLLVAALAGGLRRRHNRAALFPALTALALITAPPVITTYDPRYQLVAVPLACIAAGALRRAPTPAATRPSQTTPTPPVPAP</sequence>
<feature type="transmembrane region" description="Helical" evidence="8">
    <location>
        <begin position="74"/>
        <end position="107"/>
    </location>
</feature>
<organism evidence="9 10">
    <name type="scientific">Bailinhaonella thermotolerans</name>
    <dbReference type="NCBI Taxonomy" id="1070861"/>
    <lineage>
        <taxon>Bacteria</taxon>
        <taxon>Bacillati</taxon>
        <taxon>Actinomycetota</taxon>
        <taxon>Actinomycetes</taxon>
        <taxon>Streptosporangiales</taxon>
        <taxon>Streptosporangiaceae</taxon>
        <taxon>Bailinhaonella</taxon>
    </lineage>
</organism>
<protein>
    <recommendedName>
        <fullName evidence="11">Glycosyltransferase RgtA/B/C/D-like domain-containing protein</fullName>
    </recommendedName>
</protein>
<comment type="subcellular location">
    <subcellularLocation>
        <location evidence="1">Cell membrane</location>
        <topology evidence="1">Multi-pass membrane protein</topology>
    </subcellularLocation>
</comment>
<evidence type="ECO:0000256" key="8">
    <source>
        <dbReference type="SAM" id="Phobius"/>
    </source>
</evidence>
<evidence type="ECO:0000256" key="6">
    <source>
        <dbReference type="ARBA" id="ARBA00022989"/>
    </source>
</evidence>
<dbReference type="Proteomes" id="UP000265768">
    <property type="component" value="Unassembled WGS sequence"/>
</dbReference>
<gene>
    <name evidence="9" type="ORF">D5H75_18830</name>
</gene>
<dbReference type="GO" id="GO:0005886">
    <property type="term" value="C:plasma membrane"/>
    <property type="evidence" value="ECO:0007669"/>
    <property type="project" value="UniProtKB-SubCell"/>
</dbReference>
<evidence type="ECO:0000313" key="9">
    <source>
        <dbReference type="EMBL" id="RJL31751.1"/>
    </source>
</evidence>
<dbReference type="RefSeq" id="WP_119927779.1">
    <property type="nucleotide sequence ID" value="NZ_QZEY01000006.1"/>
</dbReference>
<evidence type="ECO:0000256" key="1">
    <source>
        <dbReference type="ARBA" id="ARBA00004651"/>
    </source>
</evidence>
<reference evidence="9 10" key="1">
    <citation type="submission" date="2018-09" db="EMBL/GenBank/DDBJ databases">
        <title>YIM 75507 draft genome.</title>
        <authorList>
            <person name="Tang S."/>
            <person name="Feng Y."/>
        </authorList>
    </citation>
    <scope>NUCLEOTIDE SEQUENCE [LARGE SCALE GENOMIC DNA]</scope>
    <source>
        <strain evidence="9 10">YIM 75507</strain>
    </source>
</reference>
<dbReference type="AlphaFoldDB" id="A0A3A4ARJ8"/>
<keyword evidence="4" id="KW-0808">Transferase</keyword>
<keyword evidence="2" id="KW-1003">Cell membrane</keyword>
<evidence type="ECO:0000256" key="3">
    <source>
        <dbReference type="ARBA" id="ARBA00022676"/>
    </source>
</evidence>
<evidence type="ECO:0000256" key="2">
    <source>
        <dbReference type="ARBA" id="ARBA00022475"/>
    </source>
</evidence>
<evidence type="ECO:0000256" key="5">
    <source>
        <dbReference type="ARBA" id="ARBA00022692"/>
    </source>
</evidence>
<dbReference type="InterPro" id="IPR050297">
    <property type="entry name" value="LipidA_mod_glycosyltrf_83"/>
</dbReference>
<name>A0A3A4ARJ8_9ACTN</name>
<dbReference type="PANTHER" id="PTHR33908:SF11">
    <property type="entry name" value="MEMBRANE PROTEIN"/>
    <property type="match status" value="1"/>
</dbReference>
<accession>A0A3A4ARJ8</accession>
<keyword evidence="5 8" id="KW-0812">Transmembrane</keyword>